<feature type="region of interest" description="Disordered" evidence="1">
    <location>
        <begin position="268"/>
        <end position="299"/>
    </location>
</feature>
<feature type="region of interest" description="Disordered" evidence="1">
    <location>
        <begin position="188"/>
        <end position="251"/>
    </location>
</feature>
<accession>A0A8K1XB39</accession>
<feature type="compositionally biased region" description="Basic and acidic residues" evidence="1">
    <location>
        <begin position="279"/>
        <end position="289"/>
    </location>
</feature>
<sequence length="593" mass="63747">MDRFERLISDAWESDLSNVDAMVEDVAPRYSGDIVAMRRDAKSLDVVAGDYPGGEAKLQRLAVILRTAANRVAKSAAKKRTVTKDALPKKARQWLAKYILNAAEDAVISDARFVADLGDAFDAMWAAEEREARAAALMDKSCKAVVKEGKSFASCVPANQQAKVVPLVTGADKAIALVKSLNEANKAKQQKSKAEAKASVAKPVQVAGPSGAKPKSASKVGGAAQQEKQKHAGASPTAKKAAASGDAVKPKAQAKAVNVTVSKEQAKAVVKQAPAGQPSKDKPKGEKPKMRTQGCQTPKRMATESPIMVSVGVQATPEQQPGDKVLTPSVRPQRNRGAFTSLPDPSRPVTEKEEAELQKPLIPRDPEVVLAELAPYLTSKVAYCPRDHNTPKWLAVQARQWFKDHDEQGRFPTQVREQVIAVAIAKALPMTPEEDIVRETVHTRRVKKTLEAWRDGKPRARGFLTRFVEFFKGNPHSLSKATISAAETPAEVVKDTNLRVRQGKRPATPLVPSLEDPAAAVRPKIVNAQARLDTVKTHPAAVDGLALVRPSHPLVVDGIELVEPEILPQPVASVSTQVDLLGAVNPGANISEN</sequence>
<protein>
    <submittedName>
        <fullName evidence="2">Valyl-tRNA synthetase</fullName>
    </submittedName>
</protein>
<organism evidence="2">
    <name type="scientific">Hangzhou tombus-like virus 3</name>
    <dbReference type="NCBI Taxonomy" id="2905490"/>
    <lineage>
        <taxon>Viruses</taxon>
        <taxon>Riboviria</taxon>
        <taxon>Orthornavirae</taxon>
        <taxon>Kitrinoviricota</taxon>
        <taxon>Tolucaviricetes</taxon>
        <taxon>Tolivirales</taxon>
        <taxon>Tombusviridae</taxon>
    </lineage>
</organism>
<evidence type="ECO:0000313" key="2">
    <source>
        <dbReference type="EMBL" id="UHK03201.1"/>
    </source>
</evidence>
<feature type="region of interest" description="Disordered" evidence="1">
    <location>
        <begin position="316"/>
        <end position="350"/>
    </location>
</feature>
<gene>
    <name evidence="2" type="ORF">FuTV3_gp1</name>
</gene>
<evidence type="ECO:0000256" key="1">
    <source>
        <dbReference type="SAM" id="MobiDB-lite"/>
    </source>
</evidence>
<reference evidence="2" key="1">
    <citation type="submission" date="2021-05" db="EMBL/GenBank/DDBJ databases">
        <authorList>
            <person name="Feng G."/>
        </authorList>
    </citation>
    <scope>NUCLEOTIDE SEQUENCE</scope>
    <source>
        <strain evidence="2">HLXXFY198</strain>
    </source>
</reference>
<feature type="compositionally biased region" description="Low complexity" evidence="1">
    <location>
        <begin position="232"/>
        <end position="245"/>
    </location>
</feature>
<name>A0A8K1XB39_9TOMB</name>
<proteinExistence type="predicted"/>
<dbReference type="EMBL" id="MZ209697">
    <property type="protein sequence ID" value="UHK03201.1"/>
    <property type="molecule type" value="Genomic_RNA"/>
</dbReference>